<gene>
    <name evidence="6" type="primary">FGENESH: predicted gene_2.406</name>
    <name evidence="6" type="ORF">BN2166_0012370</name>
</gene>
<dbReference type="STRING" id="5286.A0A0K3CDY1"/>
<feature type="region of interest" description="Disordered" evidence="5">
    <location>
        <begin position="753"/>
        <end position="777"/>
    </location>
</feature>
<feature type="region of interest" description="Disordered" evidence="5">
    <location>
        <begin position="920"/>
        <end position="1263"/>
    </location>
</feature>
<evidence type="ECO:0000256" key="3">
    <source>
        <dbReference type="ARBA" id="ARBA00023274"/>
    </source>
</evidence>
<evidence type="ECO:0000256" key="4">
    <source>
        <dbReference type="SAM" id="Coils"/>
    </source>
</evidence>
<feature type="region of interest" description="Disordered" evidence="5">
    <location>
        <begin position="1508"/>
        <end position="1531"/>
    </location>
</feature>
<organism evidence="6 7">
    <name type="scientific">Rhodotorula toruloides</name>
    <name type="common">Yeast</name>
    <name type="synonym">Rhodosporidium toruloides</name>
    <dbReference type="NCBI Taxonomy" id="5286"/>
    <lineage>
        <taxon>Eukaryota</taxon>
        <taxon>Fungi</taxon>
        <taxon>Dikarya</taxon>
        <taxon>Basidiomycota</taxon>
        <taxon>Pucciniomycotina</taxon>
        <taxon>Microbotryomycetes</taxon>
        <taxon>Sporidiobolales</taxon>
        <taxon>Sporidiobolaceae</taxon>
        <taxon>Rhodotorula</taxon>
    </lineage>
</organism>
<accession>A0A0K3CDY1</accession>
<keyword evidence="7" id="KW-1185">Reference proteome</keyword>
<sequence length="1773" mass="192464">MQSAIRAAGRQLALAAAAARPQPAAAAASTSRRALATVANAPFADFDPNPSTRARTPRPPREVDTTMPLPNNRAIVIPRPGQLNRPTEPSPRYSRHSSRIRGRGPQRAPRYIEQATRDEALVDLYLPSVFVRLVRNTEEYADDPFTATFRTSLQLTKPDIVNYLRNIYGLEVTSVRTMNYLGPLKRSPRGGTVRDSKKTYKKVLVTLKEPFWYPEEPTRGWLNEHFERDRMEELRDRKMLELGGEKGWGRQSHRYRGADKPKVEQERARLVSVNGGHDVEYREPGDNVSERKPTGLKRRKNVRRAMGEKLDAKIETIDEQTSTPRTSRNMQDAATTPHRRSQIELLDQLNTLFDNYLPSGSRPTSPLIPSLGDAPSPTPDQPRTAPLRLLPDLLAAFEQKRGIQLLTFEEKMQLRGMVEALPEGMEDQPVGVEQVLQLLVNMGVAGSGTSEDVRGSTTPAGEPPGPTDQPLPRLDPTFLATAEGSPVARHRRLPSSSSTSQIPVPSSSSASLLSASAATAASRRRSLMSSLSRASPSSSKGLKKKRTFEDLSALVVAQGGRYVGVGLDGPTGEGWDASAVAAKVREVMGSKGPARERNLVALLTPLTFPQLKALDKAYAAGTAQSLGKGKTLLETVSAEKAFKGNLEYALRGLLMGPLAWDVWLLQKALDSATVNETLLIDLIIGRPPSALTLLRAAYSHRLSDRNLSSATASPSSASTTRSLDVAILSAFSANVRLRKAWEVALRGRWEDCDGDEEADEGEASAPTSPISKEEREERKAKLLKEDLDQLKVALRRGGNIEIVSKILLARSPTHLHALVLEYRKSTAGHSTLTKAIKQCIPSGTLQKLFLHAVENAKNQAYKTKYRKTLGDRLESALPAGPLRDLASGLVASAALPEPQASEAEADQVDDLTVSDSLRTRTTSSTSLLSVGSALSAKADDRSSDGEGRSGNEAAELEAEGELSDPPSPRSPPTAMKATEDDGADQFVEDPRASPESGLFSPIEGGPQTPGMPFAADSPDQSRSTSALSHRSDGHRPSSSLSYRQRSTPLESHQPPSSAGGSADSSKLSSSLRHARPIAPSRAKRRQSEEMARKERQATEEPLSPTEGRVLSPTPSATSRASLSRSASSTGDISLGSSTGSAGSASISIGNGARRSSLAPSDSAFGSPPSSIDTTSFFTTPLSPIRDEPRPSSSFLPDQLATPPPASPPDFDPSAARNDFFAIAGATPDSPERFFTAMRRDPSNTSSAASSSRPSSLFGEGGLDTLLATGSPAAQAMERTTSEQFQQLVRHAQDLARKLKENEARFQASAAAYEQEVSDLEAQIEEVRAELQTKRREEKELRSVEKEHLQQISSLEADITKLTKSLERSREAYDGMKRNYTATCEEAERLRALVAETRRENRAAEEAIQNHGLQIQQFERDRELLQQAVNKLEEDLVVARRAQDSLDEQKQENLLLKETIDKLRFEIEEMRVVGRKSGFLDSSSALASPAKASLGDSINRSLGREIATQLSEQDSESSDEGTAGEEDVDDIIITTHRRIKKRGKKSSPLSEPVVTHVETSISVSDADVQTDTPAMRESDVQTDLVAVQDDLVKASDVKPQIVEVPPPPPPVRTEREMQEELAKGLGVKVGAIKQFVEAQKGATKTSGVPVMADARPSRPGRWRSRFTPGPIVQTPAYLINVFPTSARPYVAQVLDSGVSLFLYTFTIYLIGMISGSRFLPLTHRHTLEIFSPHDTLAWEGLAVGNMGDSGMAPEGIASLLHNTAVHSRSTCNCL</sequence>
<feature type="compositionally biased region" description="Pro residues" evidence="5">
    <location>
        <begin position="1201"/>
        <end position="1210"/>
    </location>
</feature>
<keyword evidence="2" id="KW-0689">Ribosomal protein</keyword>
<keyword evidence="3" id="KW-0687">Ribonucleoprotein</keyword>
<protein>
    <submittedName>
        <fullName evidence="6">FGENESH: predicted gene_2.406 protein</fullName>
    </submittedName>
</protein>
<keyword evidence="4" id="KW-0175">Coiled coil</keyword>
<dbReference type="GO" id="GO:0005509">
    <property type="term" value="F:calcium ion binding"/>
    <property type="evidence" value="ECO:0007669"/>
    <property type="project" value="InterPro"/>
</dbReference>
<dbReference type="GO" id="GO:0006412">
    <property type="term" value="P:translation"/>
    <property type="evidence" value="ECO:0007669"/>
    <property type="project" value="InterPro"/>
</dbReference>
<name>A0A0K3CDY1_RHOTO</name>
<dbReference type="PANTHER" id="PTHR48125">
    <property type="entry name" value="LP07818P1"/>
    <property type="match status" value="1"/>
</dbReference>
<feature type="compositionally biased region" description="Acidic residues" evidence="5">
    <location>
        <begin position="1512"/>
        <end position="1529"/>
    </location>
</feature>
<dbReference type="GO" id="GO:0005840">
    <property type="term" value="C:ribosome"/>
    <property type="evidence" value="ECO:0007669"/>
    <property type="project" value="UniProtKB-KW"/>
</dbReference>
<dbReference type="SUPFAM" id="SSF47874">
    <property type="entry name" value="Annexin"/>
    <property type="match status" value="1"/>
</dbReference>
<dbReference type="Pfam" id="PF00276">
    <property type="entry name" value="Ribosomal_L23"/>
    <property type="match status" value="1"/>
</dbReference>
<feature type="compositionally biased region" description="Basic and acidic residues" evidence="5">
    <location>
        <begin position="1085"/>
        <end position="1098"/>
    </location>
</feature>
<feature type="region of interest" description="Disordered" evidence="5">
    <location>
        <begin position="273"/>
        <end position="301"/>
    </location>
</feature>
<feature type="compositionally biased region" description="Polar residues" evidence="5">
    <location>
        <begin position="1018"/>
        <end position="1028"/>
    </location>
</feature>
<dbReference type="SUPFAM" id="SSF54189">
    <property type="entry name" value="Ribosomal proteins S24e, L23 and L15e"/>
    <property type="match status" value="1"/>
</dbReference>
<evidence type="ECO:0000313" key="7">
    <source>
        <dbReference type="Proteomes" id="UP000199069"/>
    </source>
</evidence>
<feature type="compositionally biased region" description="Acidic residues" evidence="5">
    <location>
        <begin position="753"/>
        <end position="762"/>
    </location>
</feature>
<dbReference type="InterPro" id="IPR037104">
    <property type="entry name" value="Annexin_sf"/>
</dbReference>
<dbReference type="Gene3D" id="3.30.70.330">
    <property type="match status" value="1"/>
</dbReference>
<feature type="compositionally biased region" description="Low complexity" evidence="5">
    <location>
        <begin position="1056"/>
        <end position="1071"/>
    </location>
</feature>
<feature type="compositionally biased region" description="Low complexity" evidence="5">
    <location>
        <begin position="1242"/>
        <end position="1255"/>
    </location>
</feature>
<feature type="compositionally biased region" description="Low complexity" evidence="5">
    <location>
        <begin position="1110"/>
        <end position="1152"/>
    </location>
</feature>
<evidence type="ECO:0000256" key="1">
    <source>
        <dbReference type="ARBA" id="ARBA00006700"/>
    </source>
</evidence>
<evidence type="ECO:0000313" key="6">
    <source>
        <dbReference type="EMBL" id="CTR05376.1"/>
    </source>
</evidence>
<feature type="compositionally biased region" description="Polar residues" evidence="5">
    <location>
        <begin position="319"/>
        <end position="334"/>
    </location>
</feature>
<feature type="compositionally biased region" description="Basic residues" evidence="5">
    <location>
        <begin position="93"/>
        <end position="104"/>
    </location>
</feature>
<feature type="region of interest" description="Disordered" evidence="5">
    <location>
        <begin position="356"/>
        <end position="385"/>
    </location>
</feature>
<feature type="region of interest" description="Disordered" evidence="5">
    <location>
        <begin position="447"/>
        <end position="512"/>
    </location>
</feature>
<dbReference type="OMA" id="MGPLAWD"/>
<feature type="coiled-coil region" evidence="4">
    <location>
        <begin position="1281"/>
        <end position="1465"/>
    </location>
</feature>
<feature type="region of interest" description="Disordered" evidence="5">
    <location>
        <begin position="314"/>
        <end position="340"/>
    </location>
</feature>
<evidence type="ECO:0000256" key="5">
    <source>
        <dbReference type="SAM" id="MobiDB-lite"/>
    </source>
</evidence>
<feature type="compositionally biased region" description="Polar residues" evidence="5">
    <location>
        <begin position="1036"/>
        <end position="1055"/>
    </location>
</feature>
<dbReference type="GO" id="GO:1990904">
    <property type="term" value="C:ribonucleoprotein complex"/>
    <property type="evidence" value="ECO:0007669"/>
    <property type="project" value="UniProtKB-KW"/>
</dbReference>
<feature type="compositionally biased region" description="Basic and acidic residues" evidence="5">
    <location>
        <begin position="937"/>
        <end position="949"/>
    </location>
</feature>
<feature type="region of interest" description="Disordered" evidence="5">
    <location>
        <begin position="40"/>
        <end position="108"/>
    </location>
</feature>
<feature type="compositionally biased region" description="Polar residues" evidence="5">
    <location>
        <begin position="447"/>
        <end position="459"/>
    </location>
</feature>
<dbReference type="InterPro" id="IPR012678">
    <property type="entry name" value="Ribosomal_uL23/eL15/eS24_sf"/>
</dbReference>
<reference evidence="6 7" key="1">
    <citation type="submission" date="2015-07" db="EMBL/GenBank/DDBJ databases">
        <authorList>
            <person name="Cajimat M.N.B."/>
            <person name="Milazzo M.L."/>
            <person name="Fulhorst C.F."/>
        </authorList>
    </citation>
    <scope>NUCLEOTIDE SEQUENCE [LARGE SCALE GENOMIC DNA]</scope>
    <source>
        <strain evidence="6">Single colony</strain>
    </source>
</reference>
<feature type="compositionally biased region" description="Basic and acidic residues" evidence="5">
    <location>
        <begin position="277"/>
        <end position="293"/>
    </location>
</feature>
<feature type="compositionally biased region" description="Low complexity" evidence="5">
    <location>
        <begin position="494"/>
        <end position="512"/>
    </location>
</feature>
<dbReference type="InterPro" id="IPR013025">
    <property type="entry name" value="Ribosomal_uL23-like"/>
</dbReference>
<comment type="similarity">
    <text evidence="1">Belongs to the universal ribosomal protein uL23 family.</text>
</comment>
<dbReference type="GO" id="GO:0003735">
    <property type="term" value="F:structural constituent of ribosome"/>
    <property type="evidence" value="ECO:0007669"/>
    <property type="project" value="InterPro"/>
</dbReference>
<dbReference type="GO" id="GO:0005544">
    <property type="term" value="F:calcium-dependent phospholipid binding"/>
    <property type="evidence" value="ECO:0007669"/>
    <property type="project" value="InterPro"/>
</dbReference>
<dbReference type="Proteomes" id="UP000199069">
    <property type="component" value="Unassembled WGS sequence"/>
</dbReference>
<evidence type="ECO:0000256" key="2">
    <source>
        <dbReference type="ARBA" id="ARBA00022980"/>
    </source>
</evidence>
<feature type="compositionally biased region" description="Polar residues" evidence="5">
    <location>
        <begin position="1167"/>
        <end position="1181"/>
    </location>
</feature>
<feature type="compositionally biased region" description="Low complexity" evidence="5">
    <location>
        <begin position="920"/>
        <end position="936"/>
    </location>
</feature>
<proteinExistence type="inferred from homology"/>
<dbReference type="EMBL" id="CWKI01000002">
    <property type="protein sequence ID" value="CTR05376.1"/>
    <property type="molecule type" value="Genomic_DNA"/>
</dbReference>
<dbReference type="InterPro" id="IPR012677">
    <property type="entry name" value="Nucleotide-bd_a/b_plait_sf"/>
</dbReference>
<dbReference type="PANTHER" id="PTHR48125:SF10">
    <property type="entry name" value="OS12G0136300 PROTEIN"/>
    <property type="match status" value="1"/>
</dbReference>